<dbReference type="PROSITE" id="PS51892">
    <property type="entry name" value="SUBTILASE"/>
    <property type="match status" value="1"/>
</dbReference>
<keyword evidence="2" id="KW-0732">Signal</keyword>
<feature type="compositionally biased region" description="Pro residues" evidence="4">
    <location>
        <begin position="107"/>
        <end position="120"/>
    </location>
</feature>
<evidence type="ECO:0000256" key="3">
    <source>
        <dbReference type="PROSITE-ProRule" id="PRU01240"/>
    </source>
</evidence>
<dbReference type="InterPro" id="IPR000209">
    <property type="entry name" value="Peptidase_S8/S53_dom"/>
</dbReference>
<feature type="region of interest" description="Disordered" evidence="4">
    <location>
        <begin position="464"/>
        <end position="485"/>
    </location>
</feature>
<evidence type="ECO:0000313" key="7">
    <source>
        <dbReference type="Proteomes" id="UP000324897"/>
    </source>
</evidence>
<protein>
    <recommendedName>
        <fullName evidence="5">Peptidase S8/S53 domain-containing protein</fullName>
    </recommendedName>
</protein>
<name>A0A5J9UL37_9POAL</name>
<sequence>MLGWSTRPSQASIAAAVSRVRPPDAEWMPAMRFRRAVADRGFVPPARTPPSSATTSPSTCYGGPSRSRLHYSYEHAAAAGGAPRVPAVRAHRRPGRRAAAAHNPLDEIPPPLDAVRPPPGGEGRRGRRRDRCHRQRRLPQGPRVFRGGCVSTATFDAAAYCNNKLVGAKFFYKGFEAKRGRPFTEREKSPIDTNGHGTHATSIAAGAEVRGASFFTYGKGNTVGAAPGARIASYKACWSSVHTCTDSDVLAAFDEAIADGVQVISVSFGSANGAKAPEFHNDTVAMASFRAVRNGIVVSASAGNEGPGKSTVKNIAPWLITVGASTIKRHYPATLVLGDGSSYTGSSLYVGAPLISEAKVPLGYGGKYCNGKLDPKKISRKILLCDPSEKGKVTQAEAVRFAGGAGIILPSQEEEGEQTHPIPYIIPAISVPFSDYLLIYKYVQETESPTATIKFGGTVINMDPPAPRVAQPASSGDPEAGCHRT</sequence>
<feature type="compositionally biased region" description="Low complexity" evidence="4">
    <location>
        <begin position="49"/>
        <end position="59"/>
    </location>
</feature>
<organism evidence="6 7">
    <name type="scientific">Eragrostis curvula</name>
    <name type="common">weeping love grass</name>
    <dbReference type="NCBI Taxonomy" id="38414"/>
    <lineage>
        <taxon>Eukaryota</taxon>
        <taxon>Viridiplantae</taxon>
        <taxon>Streptophyta</taxon>
        <taxon>Embryophyta</taxon>
        <taxon>Tracheophyta</taxon>
        <taxon>Spermatophyta</taxon>
        <taxon>Magnoliopsida</taxon>
        <taxon>Liliopsida</taxon>
        <taxon>Poales</taxon>
        <taxon>Poaceae</taxon>
        <taxon>PACMAD clade</taxon>
        <taxon>Chloridoideae</taxon>
        <taxon>Eragrostideae</taxon>
        <taxon>Eragrostidinae</taxon>
        <taxon>Eragrostis</taxon>
    </lineage>
</organism>
<evidence type="ECO:0000256" key="1">
    <source>
        <dbReference type="ARBA" id="ARBA00011073"/>
    </source>
</evidence>
<feature type="compositionally biased region" description="Polar residues" evidence="4">
    <location>
        <begin position="1"/>
        <end position="12"/>
    </location>
</feature>
<feature type="region of interest" description="Disordered" evidence="4">
    <location>
        <begin position="41"/>
        <end position="64"/>
    </location>
</feature>
<dbReference type="InterPro" id="IPR036852">
    <property type="entry name" value="Peptidase_S8/S53_dom_sf"/>
</dbReference>
<comment type="similarity">
    <text evidence="1 3">Belongs to the peptidase S8 family.</text>
</comment>
<dbReference type="GO" id="GO:0004252">
    <property type="term" value="F:serine-type endopeptidase activity"/>
    <property type="evidence" value="ECO:0007669"/>
    <property type="project" value="InterPro"/>
</dbReference>
<dbReference type="Proteomes" id="UP000324897">
    <property type="component" value="Chromosome 2"/>
</dbReference>
<evidence type="ECO:0000259" key="5">
    <source>
        <dbReference type="Pfam" id="PF00082"/>
    </source>
</evidence>
<evidence type="ECO:0000313" key="6">
    <source>
        <dbReference type="EMBL" id="TVU24135.1"/>
    </source>
</evidence>
<gene>
    <name evidence="6" type="ORF">EJB05_26536</name>
</gene>
<comment type="caution">
    <text evidence="3">Lacks conserved residue(s) required for the propagation of feature annotation.</text>
</comment>
<reference evidence="6 7" key="1">
    <citation type="journal article" date="2019" name="Sci. Rep.">
        <title>A high-quality genome of Eragrostis curvula grass provides insights into Poaceae evolution and supports new strategies to enhance forage quality.</title>
        <authorList>
            <person name="Carballo J."/>
            <person name="Santos B.A.C.M."/>
            <person name="Zappacosta D."/>
            <person name="Garbus I."/>
            <person name="Selva J.P."/>
            <person name="Gallo C.A."/>
            <person name="Diaz A."/>
            <person name="Albertini E."/>
            <person name="Caccamo M."/>
            <person name="Echenique V."/>
        </authorList>
    </citation>
    <scope>NUCLEOTIDE SEQUENCE [LARGE SCALE GENOMIC DNA]</scope>
    <source>
        <strain evidence="7">cv. Victoria</strain>
        <tissue evidence="6">Leaf</tissue>
    </source>
</reference>
<dbReference type="AlphaFoldDB" id="A0A5J9UL37"/>
<feature type="domain" description="Peptidase S8/S53" evidence="5">
    <location>
        <begin position="186"/>
        <end position="327"/>
    </location>
</feature>
<dbReference type="OrthoDB" id="4803627at2759"/>
<dbReference type="GO" id="GO:0006508">
    <property type="term" value="P:proteolysis"/>
    <property type="evidence" value="ECO:0007669"/>
    <property type="project" value="InterPro"/>
</dbReference>
<dbReference type="Gene3D" id="3.40.50.200">
    <property type="entry name" value="Peptidase S8/S53 domain"/>
    <property type="match status" value="1"/>
</dbReference>
<proteinExistence type="inferred from homology"/>
<keyword evidence="7" id="KW-1185">Reference proteome</keyword>
<accession>A0A5J9UL37</accession>
<evidence type="ECO:0000256" key="4">
    <source>
        <dbReference type="SAM" id="MobiDB-lite"/>
    </source>
</evidence>
<dbReference type="Pfam" id="PF00082">
    <property type="entry name" value="Peptidase_S8"/>
    <property type="match status" value="1"/>
</dbReference>
<dbReference type="Gramene" id="TVU24135">
    <property type="protein sequence ID" value="TVU24135"/>
    <property type="gene ID" value="EJB05_26536"/>
</dbReference>
<dbReference type="EMBL" id="RWGY01000013">
    <property type="protein sequence ID" value="TVU24135.1"/>
    <property type="molecule type" value="Genomic_DNA"/>
</dbReference>
<evidence type="ECO:0000256" key="2">
    <source>
        <dbReference type="ARBA" id="ARBA00022729"/>
    </source>
</evidence>
<feature type="non-terminal residue" evidence="6">
    <location>
        <position position="1"/>
    </location>
</feature>
<feature type="compositionally biased region" description="Basic residues" evidence="4">
    <location>
        <begin position="125"/>
        <end position="137"/>
    </location>
</feature>
<dbReference type="SUPFAM" id="SSF52743">
    <property type="entry name" value="Subtilisin-like"/>
    <property type="match status" value="1"/>
</dbReference>
<dbReference type="CDD" id="cd02120">
    <property type="entry name" value="PA_subtilisin_like"/>
    <property type="match status" value="1"/>
</dbReference>
<feature type="region of interest" description="Disordered" evidence="4">
    <location>
        <begin position="80"/>
        <end position="141"/>
    </location>
</feature>
<comment type="caution">
    <text evidence="6">The sequence shown here is derived from an EMBL/GenBank/DDBJ whole genome shotgun (WGS) entry which is preliminary data.</text>
</comment>
<dbReference type="PANTHER" id="PTHR10795">
    <property type="entry name" value="PROPROTEIN CONVERTASE SUBTILISIN/KEXIN"/>
    <property type="match status" value="1"/>
</dbReference>
<dbReference type="InterPro" id="IPR045051">
    <property type="entry name" value="SBT"/>
</dbReference>
<feature type="region of interest" description="Disordered" evidence="4">
    <location>
        <begin position="1"/>
        <end position="21"/>
    </location>
</feature>